<keyword evidence="2 8" id="KW-0808">Transferase</keyword>
<dbReference type="EC" id="2.7.-.-" evidence="8"/>
<evidence type="ECO:0000256" key="7">
    <source>
        <dbReference type="ARBA" id="ARBA00036525"/>
    </source>
</evidence>
<evidence type="ECO:0000256" key="4">
    <source>
        <dbReference type="ARBA" id="ARBA00022777"/>
    </source>
</evidence>
<feature type="region of interest" description="Disordered" evidence="9">
    <location>
        <begin position="373"/>
        <end position="430"/>
    </location>
</feature>
<dbReference type="Proteomes" id="UP000007110">
    <property type="component" value="Unassembled WGS sequence"/>
</dbReference>
<dbReference type="InterPro" id="IPR005522">
    <property type="entry name" value="IPK"/>
</dbReference>
<keyword evidence="5" id="KW-0067">ATP-binding</keyword>
<evidence type="ECO:0000256" key="2">
    <source>
        <dbReference type="ARBA" id="ARBA00022679"/>
    </source>
</evidence>
<dbReference type="GO" id="GO:0005737">
    <property type="term" value="C:cytoplasm"/>
    <property type="evidence" value="ECO:0000318"/>
    <property type="project" value="GO_Central"/>
</dbReference>
<dbReference type="RefSeq" id="XP_781468.5">
    <property type="nucleotide sequence ID" value="XM_776375.5"/>
</dbReference>
<name>A0A7M7RA13_STRPU</name>
<feature type="compositionally biased region" description="Basic and acidic residues" evidence="9">
    <location>
        <begin position="308"/>
        <end position="324"/>
    </location>
</feature>
<reference evidence="10" key="2">
    <citation type="submission" date="2021-01" db="UniProtKB">
        <authorList>
            <consortium name="EnsemblMetazoa"/>
        </authorList>
    </citation>
    <scope>IDENTIFICATION</scope>
</reference>
<evidence type="ECO:0000256" key="8">
    <source>
        <dbReference type="RuleBase" id="RU363090"/>
    </source>
</evidence>
<evidence type="ECO:0000313" key="10">
    <source>
        <dbReference type="EnsemblMetazoa" id="XP_781468"/>
    </source>
</evidence>
<dbReference type="Gene3D" id="3.30.470.160">
    <property type="entry name" value="Inositol polyphosphate kinase"/>
    <property type="match status" value="1"/>
</dbReference>
<dbReference type="Pfam" id="PF03770">
    <property type="entry name" value="IPK"/>
    <property type="match status" value="1"/>
</dbReference>
<dbReference type="SUPFAM" id="SSF56104">
    <property type="entry name" value="SAICAR synthase-like"/>
    <property type="match status" value="1"/>
</dbReference>
<comment type="similarity">
    <text evidence="1 8">Belongs to the inositol phosphokinase (IPK) family.</text>
</comment>
<dbReference type="FunCoup" id="A0A7M7RA13">
    <property type="interactions" value="800"/>
</dbReference>
<dbReference type="InterPro" id="IPR038286">
    <property type="entry name" value="IPK_sf"/>
</dbReference>
<comment type="catalytic activity">
    <reaction evidence="6">
        <text>1D-myo-inositol 1,4,5-trisphosphate + 2 ATP = 1D-myo-inositol 1,3,4,5,6-pentakisphosphate + 2 ADP + 2 H(+)</text>
        <dbReference type="Rhea" id="RHEA:32359"/>
        <dbReference type="ChEBI" id="CHEBI:15378"/>
        <dbReference type="ChEBI" id="CHEBI:30616"/>
        <dbReference type="ChEBI" id="CHEBI:57733"/>
        <dbReference type="ChEBI" id="CHEBI:203600"/>
        <dbReference type="ChEBI" id="CHEBI:456216"/>
        <dbReference type="EC" id="2.7.1.151"/>
    </reaction>
</comment>
<evidence type="ECO:0000313" key="11">
    <source>
        <dbReference type="Proteomes" id="UP000007110"/>
    </source>
</evidence>
<dbReference type="EnsemblMetazoa" id="XM_776375">
    <property type="protein sequence ID" value="XP_781468"/>
    <property type="gene ID" value="LOC576026"/>
</dbReference>
<dbReference type="GO" id="GO:0051765">
    <property type="term" value="F:inositol tetrakisphosphate kinase activity"/>
    <property type="evidence" value="ECO:0000318"/>
    <property type="project" value="GO_Central"/>
</dbReference>
<dbReference type="KEGG" id="spu:576026"/>
<dbReference type="OMA" id="RDENYIF"/>
<evidence type="ECO:0000256" key="1">
    <source>
        <dbReference type="ARBA" id="ARBA00007374"/>
    </source>
</evidence>
<keyword evidence="11" id="KW-1185">Reference proteome</keyword>
<evidence type="ECO:0000256" key="5">
    <source>
        <dbReference type="ARBA" id="ARBA00022840"/>
    </source>
</evidence>
<feature type="region of interest" description="Disordered" evidence="9">
    <location>
        <begin position="283"/>
        <end position="332"/>
    </location>
</feature>
<evidence type="ECO:0000256" key="9">
    <source>
        <dbReference type="SAM" id="MobiDB-lite"/>
    </source>
</evidence>
<dbReference type="GO" id="GO:0005634">
    <property type="term" value="C:nucleus"/>
    <property type="evidence" value="ECO:0000318"/>
    <property type="project" value="GO_Central"/>
</dbReference>
<sequence length="475" mass="53695">MSCEEKIDPPPPMAMPKGCKLLSHQVAGHVYGKNKTRAGLLQDNSGSILKVLQTNNRGDREKRFYKKVFDEEEDDPVLRGARGLVCPFRGTVVSKEDPSVEFIKLRDMTIGYQHPCIMDIKIGRIGYAEEGGNTKKAESAKIKYPDMEKLGFQILGMRVYHPRSQKYTVYDKTWGKTLNISNMIEGLATFFNVDDTIRTDVMYSFLVRLQQILDWFQVQDRYHFYSSSLLFVYEGAVSPGDDDALKKPSNLAPHSNGAATPINGLNGHTDQIFSVKMDTYPLKRKKSSDRDDNEVDDCSCGLNRGSKNQRENRVRTEGEERDSRTNVPLSNLIGSDRIGTEVTRSAVTGRHEHEGDVNCVKEIQRTSHAPVEGGTIVRDDRSGNNHNHCHFPTPNHSTHGPDISACTKHSNARESSRKDSKLPHEGATNLSPHHVEIRMIDFAHAIETTTRDENYIFGLKMLHQYIETLHNCHIW</sequence>
<reference evidence="11" key="1">
    <citation type="submission" date="2015-02" db="EMBL/GenBank/DDBJ databases">
        <title>Genome sequencing for Strongylocentrotus purpuratus.</title>
        <authorList>
            <person name="Murali S."/>
            <person name="Liu Y."/>
            <person name="Vee V."/>
            <person name="English A."/>
            <person name="Wang M."/>
            <person name="Skinner E."/>
            <person name="Han Y."/>
            <person name="Muzny D.M."/>
            <person name="Worley K.C."/>
            <person name="Gibbs R.A."/>
        </authorList>
    </citation>
    <scope>NUCLEOTIDE SEQUENCE</scope>
</reference>
<keyword evidence="4 8" id="KW-0418">Kinase</keyword>
<organism evidence="10 11">
    <name type="scientific">Strongylocentrotus purpuratus</name>
    <name type="common">Purple sea urchin</name>
    <dbReference type="NCBI Taxonomy" id="7668"/>
    <lineage>
        <taxon>Eukaryota</taxon>
        <taxon>Metazoa</taxon>
        <taxon>Echinodermata</taxon>
        <taxon>Eleutherozoa</taxon>
        <taxon>Echinozoa</taxon>
        <taxon>Echinoidea</taxon>
        <taxon>Euechinoidea</taxon>
        <taxon>Echinacea</taxon>
        <taxon>Camarodonta</taxon>
        <taxon>Echinidea</taxon>
        <taxon>Strongylocentrotidae</taxon>
        <taxon>Strongylocentrotus</taxon>
    </lineage>
</organism>
<evidence type="ECO:0000256" key="6">
    <source>
        <dbReference type="ARBA" id="ARBA00036164"/>
    </source>
</evidence>
<dbReference type="GeneID" id="576026"/>
<protein>
    <recommendedName>
        <fullName evidence="8">Kinase</fullName>
        <ecNumber evidence="8">2.7.-.-</ecNumber>
    </recommendedName>
</protein>
<dbReference type="GO" id="GO:0005524">
    <property type="term" value="F:ATP binding"/>
    <property type="evidence" value="ECO:0007669"/>
    <property type="project" value="UniProtKB-KW"/>
</dbReference>
<dbReference type="InParanoid" id="A0A7M7RA13"/>
<comment type="catalytic activity">
    <reaction evidence="7">
        <text>1D-myo-inositol 1,3,4,6-tetrakisphosphate + ATP = 1D-myo-inositol 1,3,4,5,6-pentakisphosphate + ADP + H(+)</text>
        <dbReference type="Rhea" id="RHEA:12717"/>
        <dbReference type="ChEBI" id="CHEBI:15378"/>
        <dbReference type="ChEBI" id="CHEBI:30616"/>
        <dbReference type="ChEBI" id="CHEBI:57660"/>
        <dbReference type="ChEBI" id="CHEBI:57733"/>
        <dbReference type="ChEBI" id="CHEBI:456216"/>
        <dbReference type="EC" id="2.7.1.140"/>
    </reaction>
</comment>
<dbReference type="GO" id="GO:0032958">
    <property type="term" value="P:inositol phosphate biosynthetic process"/>
    <property type="evidence" value="ECO:0000318"/>
    <property type="project" value="GO_Central"/>
</dbReference>
<dbReference type="PANTHER" id="PTHR12400">
    <property type="entry name" value="INOSITOL POLYPHOSPHATE KINASE"/>
    <property type="match status" value="1"/>
</dbReference>
<keyword evidence="3" id="KW-0547">Nucleotide-binding</keyword>
<dbReference type="OrthoDB" id="338650at2759"/>
<feature type="compositionally biased region" description="Basic and acidic residues" evidence="9">
    <location>
        <begin position="411"/>
        <end position="424"/>
    </location>
</feature>
<proteinExistence type="inferred from homology"/>
<dbReference type="AlphaFoldDB" id="A0A7M7RA13"/>
<evidence type="ECO:0000256" key="3">
    <source>
        <dbReference type="ARBA" id="ARBA00022741"/>
    </source>
</evidence>
<dbReference type="CTD" id="253430"/>
<accession>A0A7M7RA13</accession>
<feature type="region of interest" description="Disordered" evidence="9">
    <location>
        <begin position="244"/>
        <end position="265"/>
    </location>
</feature>
<dbReference type="PANTHER" id="PTHR12400:SF51">
    <property type="entry name" value="INOSITOL POLYPHOSPHATE MULTIKINASE"/>
    <property type="match status" value="1"/>
</dbReference>
<dbReference type="GO" id="GO:0008440">
    <property type="term" value="F:inositol-1,4,5-trisphosphate 3-kinase activity"/>
    <property type="evidence" value="ECO:0000318"/>
    <property type="project" value="GO_Central"/>
</dbReference>